<dbReference type="PANTHER" id="PTHR33164">
    <property type="entry name" value="TRANSCRIPTIONAL REGULATOR, MARR FAMILY"/>
    <property type="match status" value="1"/>
</dbReference>
<sequence length="154" mass="16163">MATASADRAATIRAIEAAARRYAAASARTDQLAADAAPLTLSTCEYNFLNLLRLHGPLSPGELGRLTGLTSGTTTGVVDRLENAGYVVRERSTTDRRKVRVSLDEARLAAAEDARARRLAPVLAGRSEADLAVIADFLTALADAESAATGRPGR</sequence>
<organism evidence="2 3">
    <name type="scientific">Nocardia thailandica</name>
    <dbReference type="NCBI Taxonomy" id="257275"/>
    <lineage>
        <taxon>Bacteria</taxon>
        <taxon>Bacillati</taxon>
        <taxon>Actinomycetota</taxon>
        <taxon>Actinomycetes</taxon>
        <taxon>Mycobacteriales</taxon>
        <taxon>Nocardiaceae</taxon>
        <taxon>Nocardia</taxon>
    </lineage>
</organism>
<dbReference type="SUPFAM" id="SSF46785">
    <property type="entry name" value="Winged helix' DNA-binding domain"/>
    <property type="match status" value="1"/>
</dbReference>
<feature type="domain" description="HTH marR-type" evidence="1">
    <location>
        <begin position="8"/>
        <end position="143"/>
    </location>
</feature>
<evidence type="ECO:0000313" key="2">
    <source>
        <dbReference type="EMBL" id="MFF0546300.1"/>
    </source>
</evidence>
<protein>
    <submittedName>
        <fullName evidence="2">MarR family winged helix-turn-helix transcriptional regulator</fullName>
    </submittedName>
</protein>
<evidence type="ECO:0000259" key="1">
    <source>
        <dbReference type="PROSITE" id="PS50995"/>
    </source>
</evidence>
<dbReference type="EMBL" id="JBIAMX010000020">
    <property type="protein sequence ID" value="MFF0546300.1"/>
    <property type="molecule type" value="Genomic_DNA"/>
</dbReference>
<comment type="caution">
    <text evidence="2">The sequence shown here is derived from an EMBL/GenBank/DDBJ whole genome shotgun (WGS) entry which is preliminary data.</text>
</comment>
<gene>
    <name evidence="2" type="ORF">ACFYTF_26045</name>
</gene>
<dbReference type="InterPro" id="IPR000835">
    <property type="entry name" value="HTH_MarR-typ"/>
</dbReference>
<dbReference type="PROSITE" id="PS50995">
    <property type="entry name" value="HTH_MARR_2"/>
    <property type="match status" value="1"/>
</dbReference>
<dbReference type="RefSeq" id="WP_052313985.1">
    <property type="nucleotide sequence ID" value="NZ_JBIAMX010000020.1"/>
</dbReference>
<proteinExistence type="predicted"/>
<dbReference type="Gene3D" id="1.10.10.10">
    <property type="entry name" value="Winged helix-like DNA-binding domain superfamily/Winged helix DNA-binding domain"/>
    <property type="match status" value="1"/>
</dbReference>
<evidence type="ECO:0000313" key="3">
    <source>
        <dbReference type="Proteomes" id="UP001601444"/>
    </source>
</evidence>
<dbReference type="InterPro" id="IPR039422">
    <property type="entry name" value="MarR/SlyA-like"/>
</dbReference>
<dbReference type="SMART" id="SM00347">
    <property type="entry name" value="HTH_MARR"/>
    <property type="match status" value="1"/>
</dbReference>
<dbReference type="InterPro" id="IPR036388">
    <property type="entry name" value="WH-like_DNA-bd_sf"/>
</dbReference>
<dbReference type="PANTHER" id="PTHR33164:SF106">
    <property type="entry name" value="TRANSCRIPTIONAL REGULATORY PROTEIN"/>
    <property type="match status" value="1"/>
</dbReference>
<keyword evidence="3" id="KW-1185">Reference proteome</keyword>
<reference evidence="2 3" key="1">
    <citation type="submission" date="2024-10" db="EMBL/GenBank/DDBJ databases">
        <title>The Natural Products Discovery Center: Release of the First 8490 Sequenced Strains for Exploring Actinobacteria Biosynthetic Diversity.</title>
        <authorList>
            <person name="Kalkreuter E."/>
            <person name="Kautsar S.A."/>
            <person name="Yang D."/>
            <person name="Bader C.D."/>
            <person name="Teijaro C.N."/>
            <person name="Fluegel L."/>
            <person name="Davis C.M."/>
            <person name="Simpson J.R."/>
            <person name="Lauterbach L."/>
            <person name="Steele A.D."/>
            <person name="Gui C."/>
            <person name="Meng S."/>
            <person name="Li G."/>
            <person name="Viehrig K."/>
            <person name="Ye F."/>
            <person name="Su P."/>
            <person name="Kiefer A.F."/>
            <person name="Nichols A."/>
            <person name="Cepeda A.J."/>
            <person name="Yan W."/>
            <person name="Fan B."/>
            <person name="Jiang Y."/>
            <person name="Adhikari A."/>
            <person name="Zheng C.-J."/>
            <person name="Schuster L."/>
            <person name="Cowan T.M."/>
            <person name="Smanski M.J."/>
            <person name="Chevrette M.G."/>
            <person name="De Carvalho L.P.S."/>
            <person name="Shen B."/>
        </authorList>
    </citation>
    <scope>NUCLEOTIDE SEQUENCE [LARGE SCALE GENOMIC DNA]</scope>
    <source>
        <strain evidence="2 3">NPDC004045</strain>
    </source>
</reference>
<name>A0ABW6PVV5_9NOCA</name>
<accession>A0ABW6PVV5</accession>
<dbReference type="InterPro" id="IPR036390">
    <property type="entry name" value="WH_DNA-bd_sf"/>
</dbReference>
<dbReference type="Pfam" id="PF12802">
    <property type="entry name" value="MarR_2"/>
    <property type="match status" value="1"/>
</dbReference>
<dbReference type="PRINTS" id="PR00598">
    <property type="entry name" value="HTHMARR"/>
</dbReference>
<dbReference type="Proteomes" id="UP001601444">
    <property type="component" value="Unassembled WGS sequence"/>
</dbReference>